<dbReference type="Proteomes" id="UP000263833">
    <property type="component" value="Unassembled WGS sequence"/>
</dbReference>
<comment type="caution">
    <text evidence="1">The sequence shown here is derived from an EMBL/GenBank/DDBJ whole genome shotgun (WGS) entry which is preliminary data.</text>
</comment>
<gene>
    <name evidence="1" type="ORF">DXH95_14280</name>
</gene>
<keyword evidence="2" id="KW-1185">Reference proteome</keyword>
<reference evidence="2" key="1">
    <citation type="submission" date="2018-08" db="EMBL/GenBank/DDBJ databases">
        <authorList>
            <person name="Kim S.-J."/>
            <person name="Jung G.-Y."/>
        </authorList>
    </citation>
    <scope>NUCLEOTIDE SEQUENCE [LARGE SCALE GENOMIC DNA]</scope>
    <source>
        <strain evidence="2">GY_G</strain>
    </source>
</reference>
<proteinExistence type="predicted"/>
<evidence type="ECO:0000313" key="2">
    <source>
        <dbReference type="Proteomes" id="UP000263833"/>
    </source>
</evidence>
<protein>
    <submittedName>
        <fullName evidence="1">Uncharacterized protein</fullName>
    </submittedName>
</protein>
<dbReference type="EMBL" id="QRGP01000003">
    <property type="protein sequence ID" value="RDV01460.1"/>
    <property type="molecule type" value="Genomic_DNA"/>
</dbReference>
<name>A0A371B1N3_9SPHN</name>
<organism evidence="1 2">
    <name type="scientific">Sphingorhabdus pulchriflava</name>
    <dbReference type="NCBI Taxonomy" id="2292257"/>
    <lineage>
        <taxon>Bacteria</taxon>
        <taxon>Pseudomonadati</taxon>
        <taxon>Pseudomonadota</taxon>
        <taxon>Alphaproteobacteria</taxon>
        <taxon>Sphingomonadales</taxon>
        <taxon>Sphingomonadaceae</taxon>
        <taxon>Sphingorhabdus</taxon>
    </lineage>
</organism>
<evidence type="ECO:0000313" key="1">
    <source>
        <dbReference type="EMBL" id="RDV01460.1"/>
    </source>
</evidence>
<dbReference type="AlphaFoldDB" id="A0A371B1N3"/>
<accession>A0A371B1N3</accession>
<sequence>MLDHFLAMNSYFHMKEIRLPSYEESIDILLDEEGRLPIHELAEIAYFDRRSSSGCELAKQEAISEMLAERGVMPRFPNTHFDEAISQYQSFDPKDAAESILVIQMMTVHKHAMDLFRAAANSSICADESIKLYNQGNRLMKTYSQQMAALGKHRVFRMKKMLLQEHLAALENEKSKSIKVSSGAIDEFVSPASDQLKQITKS</sequence>